<name>X6M0Z1_RETFI</name>
<comment type="caution">
    <text evidence="1">The sequence shown here is derived from an EMBL/GenBank/DDBJ whole genome shotgun (WGS) entry which is preliminary data.</text>
</comment>
<evidence type="ECO:0000313" key="1">
    <source>
        <dbReference type="EMBL" id="ETO07082.1"/>
    </source>
</evidence>
<reference evidence="1 2" key="1">
    <citation type="journal article" date="2013" name="Curr. Biol.">
        <title>The Genome of the Foraminiferan Reticulomyxa filosa.</title>
        <authorList>
            <person name="Glockner G."/>
            <person name="Hulsmann N."/>
            <person name="Schleicher M."/>
            <person name="Noegel A.A."/>
            <person name="Eichinger L."/>
            <person name="Gallinger C."/>
            <person name="Pawlowski J."/>
            <person name="Sierra R."/>
            <person name="Euteneuer U."/>
            <person name="Pillet L."/>
            <person name="Moustafa A."/>
            <person name="Platzer M."/>
            <person name="Groth M."/>
            <person name="Szafranski K."/>
            <person name="Schliwa M."/>
        </authorList>
    </citation>
    <scope>NUCLEOTIDE SEQUENCE [LARGE SCALE GENOMIC DNA]</scope>
</reference>
<evidence type="ECO:0000313" key="2">
    <source>
        <dbReference type="Proteomes" id="UP000023152"/>
    </source>
</evidence>
<dbReference type="AlphaFoldDB" id="X6M0Z1"/>
<dbReference type="EMBL" id="ASPP01026522">
    <property type="protein sequence ID" value="ETO07082.1"/>
    <property type="molecule type" value="Genomic_DNA"/>
</dbReference>
<sequence length="161" mass="19332">MFETLAREKFFLTEKHCIFLFNKFGNCLFPQHTYPKISMFVFLKDTKNILKVIQTLLKLQKIEKLFSKFLLKTFLKNSLLRKIKKIEILIVLHNVMIIVNKIFLKVQNVFNTIKKKFGYSKKIIFILTDELISFSFKQNMTVSITKEKLHHFDINDFFKKN</sequence>
<keyword evidence="2" id="KW-1185">Reference proteome</keyword>
<gene>
    <name evidence="1" type="ORF">RFI_30309</name>
</gene>
<dbReference type="Proteomes" id="UP000023152">
    <property type="component" value="Unassembled WGS sequence"/>
</dbReference>
<protein>
    <submittedName>
        <fullName evidence="1">Uncharacterized protein</fullName>
    </submittedName>
</protein>
<organism evidence="1 2">
    <name type="scientific">Reticulomyxa filosa</name>
    <dbReference type="NCBI Taxonomy" id="46433"/>
    <lineage>
        <taxon>Eukaryota</taxon>
        <taxon>Sar</taxon>
        <taxon>Rhizaria</taxon>
        <taxon>Retaria</taxon>
        <taxon>Foraminifera</taxon>
        <taxon>Monothalamids</taxon>
        <taxon>Reticulomyxidae</taxon>
        <taxon>Reticulomyxa</taxon>
    </lineage>
</organism>
<proteinExistence type="predicted"/>
<accession>X6M0Z1</accession>